<keyword evidence="5 7" id="KW-1133">Transmembrane helix</keyword>
<dbReference type="RefSeq" id="WP_120023868.1">
    <property type="nucleotide sequence ID" value="NZ_QZFV01000080.1"/>
</dbReference>
<dbReference type="CDD" id="cd06261">
    <property type="entry name" value="TM_PBP2"/>
    <property type="match status" value="1"/>
</dbReference>
<dbReference type="SUPFAM" id="SSF161098">
    <property type="entry name" value="MetI-like"/>
    <property type="match status" value="1"/>
</dbReference>
<dbReference type="PANTHER" id="PTHR43163:SF6">
    <property type="entry name" value="DIPEPTIDE TRANSPORT SYSTEM PERMEASE PROTEIN DPPB-RELATED"/>
    <property type="match status" value="1"/>
</dbReference>
<gene>
    <name evidence="9" type="ORF">D5S19_14460</name>
</gene>
<feature type="transmembrane region" description="Helical" evidence="7">
    <location>
        <begin position="246"/>
        <end position="268"/>
    </location>
</feature>
<feature type="transmembrane region" description="Helical" evidence="7">
    <location>
        <begin position="190"/>
        <end position="208"/>
    </location>
</feature>
<comment type="caution">
    <text evidence="9">The sequence shown here is derived from an EMBL/GenBank/DDBJ whole genome shotgun (WGS) entry which is preliminary data.</text>
</comment>
<evidence type="ECO:0000256" key="3">
    <source>
        <dbReference type="ARBA" id="ARBA00022475"/>
    </source>
</evidence>
<dbReference type="Proteomes" id="UP000285112">
    <property type="component" value="Unassembled WGS sequence"/>
</dbReference>
<dbReference type="OrthoDB" id="147639at2"/>
<feature type="transmembrane region" description="Helical" evidence="7">
    <location>
        <begin position="101"/>
        <end position="123"/>
    </location>
</feature>
<dbReference type="PROSITE" id="PS50928">
    <property type="entry name" value="ABC_TM1"/>
    <property type="match status" value="1"/>
</dbReference>
<dbReference type="GO" id="GO:0005886">
    <property type="term" value="C:plasma membrane"/>
    <property type="evidence" value="ECO:0007669"/>
    <property type="project" value="UniProtKB-SubCell"/>
</dbReference>
<evidence type="ECO:0000256" key="2">
    <source>
        <dbReference type="ARBA" id="ARBA00022448"/>
    </source>
</evidence>
<protein>
    <submittedName>
        <fullName evidence="9">ABC transporter permease</fullName>
    </submittedName>
</protein>
<evidence type="ECO:0000313" key="9">
    <source>
        <dbReference type="EMBL" id="RJQ85204.1"/>
    </source>
</evidence>
<keyword evidence="6 7" id="KW-0472">Membrane</keyword>
<keyword evidence="10" id="KW-1185">Reference proteome</keyword>
<evidence type="ECO:0000256" key="5">
    <source>
        <dbReference type="ARBA" id="ARBA00022989"/>
    </source>
</evidence>
<accession>A0A419I485</accession>
<keyword evidence="4 7" id="KW-0812">Transmembrane</keyword>
<feature type="domain" description="ABC transmembrane type-1" evidence="8">
    <location>
        <begin position="95"/>
        <end position="312"/>
    </location>
</feature>
<comment type="subcellular location">
    <subcellularLocation>
        <location evidence="1 7">Cell membrane</location>
        <topology evidence="1 7">Multi-pass membrane protein</topology>
    </subcellularLocation>
</comment>
<comment type="similarity">
    <text evidence="7">Belongs to the binding-protein-dependent transport system permease family.</text>
</comment>
<proteinExistence type="inferred from homology"/>
<name>A0A419I485_9PSEU</name>
<evidence type="ECO:0000259" key="8">
    <source>
        <dbReference type="PROSITE" id="PS50928"/>
    </source>
</evidence>
<evidence type="ECO:0000313" key="10">
    <source>
        <dbReference type="Proteomes" id="UP000285112"/>
    </source>
</evidence>
<reference evidence="9 10" key="1">
    <citation type="submission" date="2018-09" db="EMBL/GenBank/DDBJ databases">
        <title>YIM PH 21725 draft genome.</title>
        <authorList>
            <person name="Miao C."/>
        </authorList>
    </citation>
    <scope>NUCLEOTIDE SEQUENCE [LARGE SCALE GENOMIC DNA]</scope>
    <source>
        <strain evidence="10">YIM PH21725</strain>
    </source>
</reference>
<organism evidence="9 10">
    <name type="scientific">Amycolatopsis panacis</name>
    <dbReference type="NCBI Taxonomy" id="2340917"/>
    <lineage>
        <taxon>Bacteria</taxon>
        <taxon>Bacillati</taxon>
        <taxon>Actinomycetota</taxon>
        <taxon>Actinomycetes</taxon>
        <taxon>Pseudonocardiales</taxon>
        <taxon>Pseudonocardiaceae</taxon>
        <taxon>Amycolatopsis</taxon>
    </lineage>
</organism>
<keyword evidence="3" id="KW-1003">Cell membrane</keyword>
<feature type="transmembrane region" description="Helical" evidence="7">
    <location>
        <begin position="130"/>
        <end position="151"/>
    </location>
</feature>
<sequence length="325" mass="35397">MIGFLVRRLVNYAALCLVATFAAFSLASLAFSPLDALKLRNPPAPQSTIDAKTAELYLDQPIPQRFLTWLGGVFQGDFGRTIADQPITDELLRRAGVSLRLFLLGITLGIIIGVLVGVVSAIRQYKISDYLATTFSFVVLSTPVFVIATILKAGAQSVNDTLLGGYQFFIVQGESGDASGGFGDVVLDRLQHIIVPTLAIVLTQVAYYSRYQRSAMLDVLGSDFLRTAQAKGLTRRRALFKHGLRTALIPMATLFAFGFGLLITGGIFTEKIFGWYGMGDWLVTGIQKQDTNIVATVTLFIAVCVLLAGWLADVFYAVLDPRVRI</sequence>
<evidence type="ECO:0000256" key="1">
    <source>
        <dbReference type="ARBA" id="ARBA00004651"/>
    </source>
</evidence>
<evidence type="ECO:0000256" key="4">
    <source>
        <dbReference type="ARBA" id="ARBA00022692"/>
    </source>
</evidence>
<dbReference type="PANTHER" id="PTHR43163">
    <property type="entry name" value="DIPEPTIDE TRANSPORT SYSTEM PERMEASE PROTEIN DPPB-RELATED"/>
    <property type="match status" value="1"/>
</dbReference>
<feature type="transmembrane region" description="Helical" evidence="7">
    <location>
        <begin position="12"/>
        <end position="31"/>
    </location>
</feature>
<dbReference type="GO" id="GO:0055085">
    <property type="term" value="P:transmembrane transport"/>
    <property type="evidence" value="ECO:0007669"/>
    <property type="project" value="InterPro"/>
</dbReference>
<evidence type="ECO:0000256" key="7">
    <source>
        <dbReference type="RuleBase" id="RU363032"/>
    </source>
</evidence>
<evidence type="ECO:0000256" key="6">
    <source>
        <dbReference type="ARBA" id="ARBA00023136"/>
    </source>
</evidence>
<feature type="transmembrane region" description="Helical" evidence="7">
    <location>
        <begin position="293"/>
        <end position="319"/>
    </location>
</feature>
<dbReference type="InterPro" id="IPR035906">
    <property type="entry name" value="MetI-like_sf"/>
</dbReference>
<keyword evidence="2 7" id="KW-0813">Transport</keyword>
<dbReference type="Gene3D" id="1.10.3720.10">
    <property type="entry name" value="MetI-like"/>
    <property type="match status" value="1"/>
</dbReference>
<dbReference type="AlphaFoldDB" id="A0A419I485"/>
<dbReference type="Pfam" id="PF00528">
    <property type="entry name" value="BPD_transp_1"/>
    <property type="match status" value="1"/>
</dbReference>
<dbReference type="EMBL" id="QZFV01000080">
    <property type="protein sequence ID" value="RJQ85204.1"/>
    <property type="molecule type" value="Genomic_DNA"/>
</dbReference>
<dbReference type="InterPro" id="IPR000515">
    <property type="entry name" value="MetI-like"/>
</dbReference>